<accession>A0A3S0ZMA8</accession>
<protein>
    <submittedName>
        <fullName evidence="2">Uncharacterized protein</fullName>
    </submittedName>
</protein>
<comment type="caution">
    <text evidence="2">The sequence shown here is derived from an EMBL/GenBank/DDBJ whole genome shotgun (WGS) entry which is preliminary data.</text>
</comment>
<sequence length="213" mass="24136">MERNRKMGEIVLTSDAPGIKVGGDCEFYIGLIWSNGVMWRITEYSPVYEFTVSFTPYKLFGNITRSSSLKIFDSPKKAKLLSKYASYKCAKEDFQYYLGGLSEETTYKVLVAVTTIQVQVANLWHDQYSPSLCECGTKPWYPIIVIGESGFPANSWQLFVLIAVSVACMIIGALGTLLILQRLIGVKRKKRLLGKLCVVRRGKTEKCWQWTNM</sequence>
<gene>
    <name evidence="2" type="ORF">EGW08_021522</name>
</gene>
<keyword evidence="1" id="KW-0472">Membrane</keyword>
<evidence type="ECO:0000313" key="2">
    <source>
        <dbReference type="EMBL" id="RUS70715.1"/>
    </source>
</evidence>
<dbReference type="AlphaFoldDB" id="A0A3S0ZMA8"/>
<keyword evidence="1" id="KW-1133">Transmembrane helix</keyword>
<evidence type="ECO:0000256" key="1">
    <source>
        <dbReference type="SAM" id="Phobius"/>
    </source>
</evidence>
<feature type="transmembrane region" description="Helical" evidence="1">
    <location>
        <begin position="156"/>
        <end position="180"/>
    </location>
</feature>
<organism evidence="2 3">
    <name type="scientific">Elysia chlorotica</name>
    <name type="common">Eastern emerald elysia</name>
    <name type="synonym">Sea slug</name>
    <dbReference type="NCBI Taxonomy" id="188477"/>
    <lineage>
        <taxon>Eukaryota</taxon>
        <taxon>Metazoa</taxon>
        <taxon>Spiralia</taxon>
        <taxon>Lophotrochozoa</taxon>
        <taxon>Mollusca</taxon>
        <taxon>Gastropoda</taxon>
        <taxon>Heterobranchia</taxon>
        <taxon>Euthyneura</taxon>
        <taxon>Panpulmonata</taxon>
        <taxon>Sacoglossa</taxon>
        <taxon>Placobranchoidea</taxon>
        <taxon>Plakobranchidae</taxon>
        <taxon>Elysia</taxon>
    </lineage>
</organism>
<dbReference type="EMBL" id="RQTK01001348">
    <property type="protein sequence ID" value="RUS70715.1"/>
    <property type="molecule type" value="Genomic_DNA"/>
</dbReference>
<dbReference type="Proteomes" id="UP000271974">
    <property type="component" value="Unassembled WGS sequence"/>
</dbReference>
<reference evidence="2 3" key="1">
    <citation type="submission" date="2019-01" db="EMBL/GenBank/DDBJ databases">
        <title>A draft genome assembly of the solar-powered sea slug Elysia chlorotica.</title>
        <authorList>
            <person name="Cai H."/>
            <person name="Li Q."/>
            <person name="Fang X."/>
            <person name="Li J."/>
            <person name="Curtis N.E."/>
            <person name="Altenburger A."/>
            <person name="Shibata T."/>
            <person name="Feng M."/>
            <person name="Maeda T."/>
            <person name="Schwartz J.A."/>
            <person name="Shigenobu S."/>
            <person name="Lundholm N."/>
            <person name="Nishiyama T."/>
            <person name="Yang H."/>
            <person name="Hasebe M."/>
            <person name="Li S."/>
            <person name="Pierce S.K."/>
            <person name="Wang J."/>
        </authorList>
    </citation>
    <scope>NUCLEOTIDE SEQUENCE [LARGE SCALE GENOMIC DNA]</scope>
    <source>
        <strain evidence="2">EC2010</strain>
        <tissue evidence="2">Whole organism of an adult</tissue>
    </source>
</reference>
<name>A0A3S0ZMA8_ELYCH</name>
<keyword evidence="1" id="KW-0812">Transmembrane</keyword>
<proteinExistence type="predicted"/>
<evidence type="ECO:0000313" key="3">
    <source>
        <dbReference type="Proteomes" id="UP000271974"/>
    </source>
</evidence>
<dbReference type="OrthoDB" id="10496792at2759"/>
<keyword evidence="3" id="KW-1185">Reference proteome</keyword>